<dbReference type="InterPro" id="IPR028281">
    <property type="entry name" value="Sirohaem_synthase_central"/>
</dbReference>
<keyword evidence="3" id="KW-0560">Oxidoreductase</keyword>
<comment type="pathway">
    <text evidence="1">Porphyrin-containing compound metabolism; siroheme biosynthesis; sirohydrochlorin from precorrin-2: step 1/1.</text>
</comment>
<dbReference type="InterPro" id="IPR042518">
    <property type="entry name" value="SirC_C"/>
</dbReference>
<dbReference type="GO" id="GO:0043115">
    <property type="term" value="F:precorrin-2 dehydrogenase activity"/>
    <property type="evidence" value="ECO:0007669"/>
    <property type="project" value="UniProtKB-EC"/>
</dbReference>
<dbReference type="InterPro" id="IPR028161">
    <property type="entry name" value="Met8-like"/>
</dbReference>
<evidence type="ECO:0000256" key="3">
    <source>
        <dbReference type="ARBA" id="ARBA00023002"/>
    </source>
</evidence>
<dbReference type="STRING" id="86666.SAMN04490247_2008"/>
<dbReference type="InterPro" id="IPR006367">
    <property type="entry name" value="Sirohaem_synthase_N"/>
</dbReference>
<dbReference type="Pfam" id="PF14824">
    <property type="entry name" value="Sirohm_synth_M"/>
    <property type="match status" value="1"/>
</dbReference>
<evidence type="ECO:0000256" key="2">
    <source>
        <dbReference type="ARBA" id="ARBA00012400"/>
    </source>
</evidence>
<keyword evidence="4" id="KW-0520">NAD</keyword>
<feature type="domain" description="Siroheme synthase central" evidence="7">
    <location>
        <begin position="118"/>
        <end position="144"/>
    </location>
</feature>
<evidence type="ECO:0000259" key="7">
    <source>
        <dbReference type="Pfam" id="PF14824"/>
    </source>
</evidence>
<dbReference type="Pfam" id="PF22440">
    <property type="entry name" value="SirC_C"/>
    <property type="match status" value="1"/>
</dbReference>
<dbReference type="Proteomes" id="UP000199225">
    <property type="component" value="Unassembled WGS sequence"/>
</dbReference>
<evidence type="ECO:0000313" key="8">
    <source>
        <dbReference type="EMBL" id="SDJ45879.1"/>
    </source>
</evidence>
<comment type="catalytic activity">
    <reaction evidence="6">
        <text>precorrin-2 + NAD(+) = sirohydrochlorin + NADH + 2 H(+)</text>
        <dbReference type="Rhea" id="RHEA:15613"/>
        <dbReference type="ChEBI" id="CHEBI:15378"/>
        <dbReference type="ChEBI" id="CHEBI:57540"/>
        <dbReference type="ChEBI" id="CHEBI:57945"/>
        <dbReference type="ChEBI" id="CHEBI:58351"/>
        <dbReference type="ChEBI" id="CHEBI:58827"/>
        <dbReference type="EC" id="1.3.1.76"/>
    </reaction>
</comment>
<reference evidence="9" key="1">
    <citation type="submission" date="2016-10" db="EMBL/GenBank/DDBJ databases">
        <authorList>
            <person name="Varghese N."/>
            <person name="Submissions S."/>
        </authorList>
    </citation>
    <scope>NUCLEOTIDE SEQUENCE [LARGE SCALE GENOMIC DNA]</scope>
    <source>
        <strain evidence="9">DSM 4771</strain>
    </source>
</reference>
<gene>
    <name evidence="8" type="ORF">SAMN04490247_2008</name>
</gene>
<dbReference type="UniPathway" id="UPA00262">
    <property type="reaction ID" value="UER00222"/>
</dbReference>
<evidence type="ECO:0000256" key="6">
    <source>
        <dbReference type="ARBA" id="ARBA00047561"/>
    </source>
</evidence>
<evidence type="ECO:0000256" key="1">
    <source>
        <dbReference type="ARBA" id="ARBA00005010"/>
    </source>
</evidence>
<dbReference type="PANTHER" id="PTHR35330:SF1">
    <property type="entry name" value="SIROHEME BIOSYNTHESIS PROTEIN MET8"/>
    <property type="match status" value="1"/>
</dbReference>
<dbReference type="OrthoDB" id="9773765at2"/>
<dbReference type="SUPFAM" id="SSF75615">
    <property type="entry name" value="Siroheme synthase middle domains-like"/>
    <property type="match status" value="1"/>
</dbReference>
<dbReference type="NCBIfam" id="TIGR01470">
    <property type="entry name" value="cysG_Nterm"/>
    <property type="match status" value="1"/>
</dbReference>
<evidence type="ECO:0000313" key="9">
    <source>
        <dbReference type="Proteomes" id="UP000199225"/>
    </source>
</evidence>
<dbReference type="Pfam" id="PF13241">
    <property type="entry name" value="NAD_binding_7"/>
    <property type="match status" value="1"/>
</dbReference>
<proteinExistence type="predicted"/>
<name>A0A1G8TWL1_9BACI</name>
<dbReference type="PANTHER" id="PTHR35330">
    <property type="entry name" value="SIROHEME BIOSYNTHESIS PROTEIN MET8"/>
    <property type="match status" value="1"/>
</dbReference>
<dbReference type="Gene3D" id="3.40.50.720">
    <property type="entry name" value="NAD(P)-binding Rossmann-like Domain"/>
    <property type="match status" value="1"/>
</dbReference>
<keyword evidence="9" id="KW-1185">Reference proteome</keyword>
<dbReference type="EC" id="1.3.1.76" evidence="2"/>
<dbReference type="InterPro" id="IPR036291">
    <property type="entry name" value="NAD(P)-bd_dom_sf"/>
</dbReference>
<organism evidence="8 9">
    <name type="scientific">Salimicrobium halophilum</name>
    <dbReference type="NCBI Taxonomy" id="86666"/>
    <lineage>
        <taxon>Bacteria</taxon>
        <taxon>Bacillati</taxon>
        <taxon>Bacillota</taxon>
        <taxon>Bacilli</taxon>
        <taxon>Bacillales</taxon>
        <taxon>Bacillaceae</taxon>
        <taxon>Salimicrobium</taxon>
    </lineage>
</organism>
<dbReference type="SUPFAM" id="SSF51735">
    <property type="entry name" value="NAD(P)-binding Rossmann-fold domains"/>
    <property type="match status" value="1"/>
</dbReference>
<dbReference type="NCBIfam" id="NF005222">
    <property type="entry name" value="PRK06718.1"/>
    <property type="match status" value="1"/>
</dbReference>
<protein>
    <recommendedName>
        <fullName evidence="2">precorrin-2 dehydrogenase</fullName>
        <ecNumber evidence="2">1.3.1.76</ecNumber>
    </recommendedName>
</protein>
<dbReference type="Gene3D" id="1.10.8.610">
    <property type="entry name" value="SirC, precorrin-2 dehydrogenase, C-terminal helical domain-like"/>
    <property type="match status" value="1"/>
</dbReference>
<dbReference type="GO" id="GO:0019354">
    <property type="term" value="P:siroheme biosynthetic process"/>
    <property type="evidence" value="ECO:0007669"/>
    <property type="project" value="UniProtKB-UniPathway"/>
</dbReference>
<dbReference type="EMBL" id="FNEV01000005">
    <property type="protein sequence ID" value="SDJ45879.1"/>
    <property type="molecule type" value="Genomic_DNA"/>
</dbReference>
<dbReference type="RefSeq" id="WP_093193733.1">
    <property type="nucleotide sequence ID" value="NZ_FNEV01000005.1"/>
</dbReference>
<dbReference type="GO" id="GO:0004325">
    <property type="term" value="F:ferrochelatase activity"/>
    <property type="evidence" value="ECO:0007669"/>
    <property type="project" value="InterPro"/>
</dbReference>
<keyword evidence="5" id="KW-0627">Porphyrin biosynthesis</keyword>
<evidence type="ECO:0000256" key="4">
    <source>
        <dbReference type="ARBA" id="ARBA00023027"/>
    </source>
</evidence>
<accession>A0A1G8TWL1</accession>
<sequence length="203" mass="22983">MSHLPLNIDVKGRRIIIVGGGPVAEKRAKAFLGTGAMITVVSPEVTPTLANWAGEEDLHWLRKEYEPEVVNGAFLVVAATGVRSVDREVKEAAKEVPLVNIAGEAEYGNTHFPSYLSRGRLSIAVSTDGASPALASRIRHRLEEEFDEDYARYIDFLYLCRMKIKELRLSKRKRKEVLEEILDEKYEKEREQERMVAWLEGIT</sequence>
<evidence type="ECO:0000256" key="5">
    <source>
        <dbReference type="ARBA" id="ARBA00023244"/>
    </source>
</evidence>
<dbReference type="AlphaFoldDB" id="A0A1G8TWL1"/>